<feature type="domain" description="HTH luxR-type" evidence="1">
    <location>
        <begin position="348"/>
        <end position="405"/>
    </location>
</feature>
<dbReference type="InterPro" id="IPR000792">
    <property type="entry name" value="Tscrpt_reg_LuxR_C"/>
</dbReference>
<reference evidence="2 3" key="1">
    <citation type="submission" date="2024-06" db="EMBL/GenBank/DDBJ databases">
        <authorList>
            <person name="Tuo L."/>
        </authorList>
    </citation>
    <scope>NUCLEOTIDE SEQUENCE [LARGE SCALE GENOMIC DNA]</scope>
    <source>
        <strain evidence="2 3">ZMM04-5</strain>
    </source>
</reference>
<name>A0ABV3R2N4_9HYPH</name>
<organism evidence="2 3">
    <name type="scientific">Mesorhizobium marinum</name>
    <dbReference type="NCBI Taxonomy" id="3228790"/>
    <lineage>
        <taxon>Bacteria</taxon>
        <taxon>Pseudomonadati</taxon>
        <taxon>Pseudomonadota</taxon>
        <taxon>Alphaproteobacteria</taxon>
        <taxon>Hyphomicrobiales</taxon>
        <taxon>Phyllobacteriaceae</taxon>
        <taxon>Mesorhizobium</taxon>
    </lineage>
</organism>
<evidence type="ECO:0000313" key="2">
    <source>
        <dbReference type="EMBL" id="MEW9807048.1"/>
    </source>
</evidence>
<dbReference type="Proteomes" id="UP001556196">
    <property type="component" value="Unassembled WGS sequence"/>
</dbReference>
<dbReference type="EMBL" id="JBFOCI010000004">
    <property type="protein sequence ID" value="MEW9807048.1"/>
    <property type="molecule type" value="Genomic_DNA"/>
</dbReference>
<dbReference type="SUPFAM" id="SSF46894">
    <property type="entry name" value="C-terminal effector domain of the bipartite response regulators"/>
    <property type="match status" value="1"/>
</dbReference>
<accession>A0ABV3R2N4</accession>
<dbReference type="Gene3D" id="1.10.10.10">
    <property type="entry name" value="Winged helix-like DNA-binding domain superfamily/Winged helix DNA-binding domain"/>
    <property type="match status" value="1"/>
</dbReference>
<proteinExistence type="predicted"/>
<dbReference type="InterPro" id="IPR016032">
    <property type="entry name" value="Sig_transdc_resp-reg_C-effctor"/>
</dbReference>
<comment type="caution">
    <text evidence="2">The sequence shown here is derived from an EMBL/GenBank/DDBJ whole genome shotgun (WGS) entry which is preliminary data.</text>
</comment>
<dbReference type="SMART" id="SM00421">
    <property type="entry name" value="HTH_LUXR"/>
    <property type="match status" value="1"/>
</dbReference>
<evidence type="ECO:0000259" key="1">
    <source>
        <dbReference type="SMART" id="SM00421"/>
    </source>
</evidence>
<keyword evidence="3" id="KW-1185">Reference proteome</keyword>
<dbReference type="RefSeq" id="WP_367724209.1">
    <property type="nucleotide sequence ID" value="NZ_JBFOCI010000004.1"/>
</dbReference>
<dbReference type="Pfam" id="PF00196">
    <property type="entry name" value="GerE"/>
    <property type="match status" value="1"/>
</dbReference>
<evidence type="ECO:0000313" key="3">
    <source>
        <dbReference type="Proteomes" id="UP001556196"/>
    </source>
</evidence>
<protein>
    <submittedName>
        <fullName evidence="2">LuxR C-terminal-related transcriptional regulator</fullName>
    </submittedName>
</protein>
<sequence length="423" mass="45066">MGQISVAAAVDGFAARCCQARAKQGRRRLHLHVDFSFCLMLGIDLREQGGRGMAGKESDRAIALIYSALLGEIEWQGVVDEVAAATHSDFATLFYHDAKSGSGAITLASGIPEAVQRDYASHFAPLNPWMEQVASTPIGLGVVGEQIVSRDRFLRTEYYNDFLRLQDQESGVGVTVRRDDDCFFLFSVLSGDSDFERNSGRAAYLTRIAPHLRRVSDFHVNRKAPLGGDLARELGQLGGIAVVVVNVAGKVIHASQRGEACLAGGDVLGVDAAGRVSFRDSMAQSVFSHALRGRYGDLITRRIAAGDADVTFVRVAEDNGSAIFLGGALAILIATRRVVPGAQAMAVRFRLTPAETRVLEGILDGRRPGEIAGVAGVSVETVRSQLKAIYGKTGANSQSALVRIAAGFADSGNDGHAAPRKLD</sequence>
<dbReference type="InterPro" id="IPR036388">
    <property type="entry name" value="WH-like_DNA-bd_sf"/>
</dbReference>
<gene>
    <name evidence="2" type="ORF">ABUE31_13735</name>
</gene>